<sequence>MIEQDSVYLYHLTLRAASGAFRSCTGRFRGLKRSEEIVLANSTTIELWIPDSDTGKLKKQTIQHAFGIIQCIDKIRLAGATKDLLVITSDSGKLVVAEYDNELQRFHPRVQEPHSKSFLRRNTPGEYLAIDPENRALMIASIERNKLVYKVESSTTTKDSTLKMSSPLEAMSKNAITLALSSLDVGFNNPMFAAIEIDYTPYEQNDNVYDTVYSDVQLNYYELDQGLNYITKSKPKSIPGSPCSNIIALPNTVGGILVTCDSFLVYDRPSSSSSTLYVPLPIREGTSLTIIVNHVVHRLPKDEFFVLLQSSVGDLFKLTVTMDEDEQLVRDIQVKYFETIPPCNSINILRSGFLFANVLNNNKMFFQFESLGDDGDDNYKVLHLSHELTDVHGHHRFKPRSEKYLSLVDVLDSLEPIVDAVLIEHTLKQSPDPIKKVALLSSKSYLKELQHGFQTYELALSPLPINATDVFITKLTSSAVNDEYMVISSSLSSQTIVLSIGEDVEEVTDSNFVLDQATLGVQQVGKHSLVQIYANGIRHIDSTTKKTTDWYPPAGIHIAKMSTNSHQVVIALSNFEVVYFEVDAVDDQLIEYQDRLELTHGVSAMGMLLATDSKSPFVIIGGTDETIQVVSLSLHNCLEVKLMQALSSNSTSILIRGNSVHIGMEDGMFVTTSINLATGKLYDSRTQYLGSKPVRLSAIMVNGEPCVLALSTGAFLGYSIGKGGPFKLTPLIGVDITSGGAITSEELGEMLVGINRHDMKLFKLGTEDQELSTLEEDLFISSKQLRFQPKRLVIRNNFKYIIESEYKVKSPDSDIKEDIPVFGYTSTPNSWASCIQVLDASNEIIQTVQLEGNHCALSLCYTGFEDDNISTTSTTESYLIVGMSKDLQYLPMASNSGNALMTFRIFKDGTLKLLHSTDIEGPPTAMVSLGNRRLLVGSNNYLRVYGLGKSQLLRKSTTRVEYLTNVVRLCYQGNQRVVIGDANKSTVFATFDDVLNQFMMFADDTKNRQITCLTTLDYDTVIGGDKFGNVFVNRCGAQMSRLADEYWSKFQVDRLNGSSGRLTNVCEFYVNDVPTSFIKGSLIYGGEVDPIIYTAVKGTVGLLLPLSTKSEVEFLMSLELTMKKYLDYNFDDFNKNTKGYNLLGKDHQKFRGYYNPAKNVIDGDLIERYFEQPVSIKQLVAKDMEKTIREVEKKIQDLRLRVAF</sequence>
<evidence type="ECO:0000259" key="6">
    <source>
        <dbReference type="Pfam" id="PF23726"/>
    </source>
</evidence>
<comment type="subcellular location">
    <subcellularLocation>
        <location evidence="1">Nucleus</location>
    </subcellularLocation>
</comment>
<dbReference type="InterPro" id="IPR004871">
    <property type="entry name" value="RSE1/DDB1/CPSF1_C"/>
</dbReference>
<proteinExistence type="predicted"/>
<keyword evidence="3" id="KW-0539">Nucleus</keyword>
<dbReference type="EMBL" id="JAHMUF010000021">
    <property type="protein sequence ID" value="KAG7191974.1"/>
    <property type="molecule type" value="Genomic_DNA"/>
</dbReference>
<dbReference type="GeneID" id="66115955"/>
<feature type="domain" description="RSE1/DDB1/CPSF1 C-terminal" evidence="4">
    <location>
        <begin position="832"/>
        <end position="1170"/>
    </location>
</feature>
<keyword evidence="2" id="KW-0507">mRNA processing</keyword>
<keyword evidence="8" id="KW-1185">Reference proteome</keyword>
<dbReference type="InterPro" id="IPR050358">
    <property type="entry name" value="RSE1/DDB1/CFT1"/>
</dbReference>
<dbReference type="InterPro" id="IPR036322">
    <property type="entry name" value="WD40_repeat_dom_sf"/>
</dbReference>
<dbReference type="Pfam" id="PF23726">
    <property type="entry name" value="Beta-prop_RSE1_2nd"/>
    <property type="match status" value="1"/>
</dbReference>
<dbReference type="Proteomes" id="UP000790833">
    <property type="component" value="Unassembled WGS sequence"/>
</dbReference>
<dbReference type="OrthoDB" id="436637at2759"/>
<comment type="caution">
    <text evidence="7">The sequence shown here is derived from an EMBL/GenBank/DDBJ whole genome shotgun (WGS) entry which is preliminary data.</text>
</comment>
<evidence type="ECO:0000256" key="3">
    <source>
        <dbReference type="ARBA" id="ARBA00023242"/>
    </source>
</evidence>
<dbReference type="Gene3D" id="2.130.10.10">
    <property type="entry name" value="YVTN repeat-like/Quinoprotein amine dehydrogenase"/>
    <property type="match status" value="3"/>
</dbReference>
<evidence type="ECO:0000256" key="2">
    <source>
        <dbReference type="ARBA" id="ARBA00022664"/>
    </source>
</evidence>
<dbReference type="InterPro" id="IPR018846">
    <property type="entry name" value="Beta-prop_RSE1/DDB1/CPSF1_1st"/>
</dbReference>
<dbReference type="GO" id="GO:0003676">
    <property type="term" value="F:nucleic acid binding"/>
    <property type="evidence" value="ECO:0007669"/>
    <property type="project" value="InterPro"/>
</dbReference>
<dbReference type="RefSeq" id="XP_043047525.1">
    <property type="nucleotide sequence ID" value="XM_043193338.1"/>
</dbReference>
<name>A0A9P7V5Y6_9ASCO</name>
<evidence type="ECO:0000313" key="7">
    <source>
        <dbReference type="EMBL" id="KAG7191974.1"/>
    </source>
</evidence>
<reference evidence="7" key="1">
    <citation type="submission" date="2021-03" db="EMBL/GenBank/DDBJ databases">
        <authorList>
            <person name="Palmer J.M."/>
        </authorList>
    </citation>
    <scope>NUCLEOTIDE SEQUENCE</scope>
    <source>
        <strain evidence="7">ARV_011</strain>
    </source>
</reference>
<dbReference type="InterPro" id="IPR015943">
    <property type="entry name" value="WD40/YVTN_repeat-like_dom_sf"/>
</dbReference>
<protein>
    <submittedName>
        <fullName evidence="7">Pre-mRNA-splicing factor rse1</fullName>
    </submittedName>
</protein>
<dbReference type="PANTHER" id="PTHR10644">
    <property type="entry name" value="DNA REPAIR/RNA PROCESSING CPSF FAMILY"/>
    <property type="match status" value="1"/>
</dbReference>
<accession>A0A9P7V5Y6</accession>
<feature type="domain" description="RSE1/DDB1/CPSF1 first beta-propeller" evidence="5">
    <location>
        <begin position="23"/>
        <end position="382"/>
    </location>
</feature>
<dbReference type="GO" id="GO:0006397">
    <property type="term" value="P:mRNA processing"/>
    <property type="evidence" value="ECO:0007669"/>
    <property type="project" value="UniProtKB-KW"/>
</dbReference>
<feature type="domain" description="RSE1/DDB1/CPSF1 second beta-propeller" evidence="6">
    <location>
        <begin position="456"/>
        <end position="764"/>
    </location>
</feature>
<gene>
    <name evidence="7" type="primary">RSE1</name>
    <name evidence="7" type="ORF">KQ657_002581</name>
</gene>
<organism evidence="7 8">
    <name type="scientific">Scheffersomyces spartinae</name>
    <dbReference type="NCBI Taxonomy" id="45513"/>
    <lineage>
        <taxon>Eukaryota</taxon>
        <taxon>Fungi</taxon>
        <taxon>Dikarya</taxon>
        <taxon>Ascomycota</taxon>
        <taxon>Saccharomycotina</taxon>
        <taxon>Pichiomycetes</taxon>
        <taxon>Debaryomycetaceae</taxon>
        <taxon>Scheffersomyces</taxon>
    </lineage>
</organism>
<dbReference type="GO" id="GO:0005634">
    <property type="term" value="C:nucleus"/>
    <property type="evidence" value="ECO:0007669"/>
    <property type="project" value="UniProtKB-SubCell"/>
</dbReference>
<evidence type="ECO:0000313" key="8">
    <source>
        <dbReference type="Proteomes" id="UP000790833"/>
    </source>
</evidence>
<dbReference type="AlphaFoldDB" id="A0A9P7V5Y6"/>
<dbReference type="Pfam" id="PF10433">
    <property type="entry name" value="Beta-prop_RSE1_1st"/>
    <property type="match status" value="1"/>
</dbReference>
<dbReference type="InterPro" id="IPR058543">
    <property type="entry name" value="Beta-prop_RSE1/DDB1/CPSF1_2nd"/>
</dbReference>
<evidence type="ECO:0000259" key="5">
    <source>
        <dbReference type="Pfam" id="PF10433"/>
    </source>
</evidence>
<evidence type="ECO:0000259" key="4">
    <source>
        <dbReference type="Pfam" id="PF03178"/>
    </source>
</evidence>
<dbReference type="SUPFAM" id="SSF50978">
    <property type="entry name" value="WD40 repeat-like"/>
    <property type="match status" value="1"/>
</dbReference>
<evidence type="ECO:0000256" key="1">
    <source>
        <dbReference type="ARBA" id="ARBA00004123"/>
    </source>
</evidence>
<dbReference type="Pfam" id="PF03178">
    <property type="entry name" value="CPSF_A"/>
    <property type="match status" value="1"/>
</dbReference>